<keyword evidence="1 9" id="KW-0820">tRNA-binding</keyword>
<dbReference type="PROSITE" id="PS51626">
    <property type="entry name" value="SAM_MT_TRM1"/>
    <property type="match status" value="1"/>
</dbReference>
<evidence type="ECO:0000256" key="3">
    <source>
        <dbReference type="ARBA" id="ARBA00022679"/>
    </source>
</evidence>
<evidence type="ECO:0000256" key="1">
    <source>
        <dbReference type="ARBA" id="ARBA00022555"/>
    </source>
</evidence>
<evidence type="ECO:0000256" key="4">
    <source>
        <dbReference type="ARBA" id="ARBA00022691"/>
    </source>
</evidence>
<dbReference type="GO" id="GO:0000049">
    <property type="term" value="F:tRNA binding"/>
    <property type="evidence" value="ECO:0007669"/>
    <property type="project" value="UniProtKB-UniRule"/>
</dbReference>
<evidence type="ECO:0000313" key="12">
    <source>
        <dbReference type="Proteomes" id="UP001054889"/>
    </source>
</evidence>
<dbReference type="EMBL" id="BQKI01000082">
    <property type="protein sequence ID" value="GJN31033.1"/>
    <property type="molecule type" value="Genomic_DNA"/>
</dbReference>
<dbReference type="PANTHER" id="PTHR10631:SF3">
    <property type="entry name" value="TRNA (GUANINE(26)-N(2))-DIMETHYLTRANSFERASE"/>
    <property type="match status" value="1"/>
</dbReference>
<dbReference type="GO" id="GO:0160104">
    <property type="term" value="F:tRNA (guanine(26)-N2)-dimethyltransferase activity"/>
    <property type="evidence" value="ECO:0007669"/>
    <property type="project" value="UniProtKB-UniRule"/>
</dbReference>
<dbReference type="SUPFAM" id="SSF53335">
    <property type="entry name" value="S-adenosyl-L-methionine-dependent methyltransferases"/>
    <property type="match status" value="1"/>
</dbReference>
<dbReference type="Gene3D" id="3.40.50.150">
    <property type="entry name" value="Vaccinia Virus protein VP39"/>
    <property type="match status" value="1"/>
</dbReference>
<keyword evidence="5 9" id="KW-0819">tRNA processing</keyword>
<gene>
    <name evidence="11" type="primary">gb19387</name>
    <name evidence="11" type="ORF">PR202_gb19387</name>
</gene>
<comment type="caution">
    <text evidence="11">The sequence shown here is derived from an EMBL/GenBank/DDBJ whole genome shotgun (WGS) entry which is preliminary data.</text>
</comment>
<name>A0AAV5F5V5_ELECO</name>
<dbReference type="Proteomes" id="UP001054889">
    <property type="component" value="Unassembled WGS sequence"/>
</dbReference>
<evidence type="ECO:0000256" key="2">
    <source>
        <dbReference type="ARBA" id="ARBA00022603"/>
    </source>
</evidence>
<dbReference type="GO" id="GO:0005634">
    <property type="term" value="C:nucleus"/>
    <property type="evidence" value="ECO:0007669"/>
    <property type="project" value="TreeGrafter"/>
</dbReference>
<dbReference type="CDD" id="cd02440">
    <property type="entry name" value="AdoMet_MTases"/>
    <property type="match status" value="1"/>
</dbReference>
<keyword evidence="3 9" id="KW-0808">Transferase</keyword>
<dbReference type="GO" id="GO:0002940">
    <property type="term" value="P:tRNA N2-guanine methylation"/>
    <property type="evidence" value="ECO:0007669"/>
    <property type="project" value="TreeGrafter"/>
</dbReference>
<dbReference type="Pfam" id="PF02005">
    <property type="entry name" value="TRM"/>
    <property type="match status" value="1"/>
</dbReference>
<evidence type="ECO:0000256" key="5">
    <source>
        <dbReference type="ARBA" id="ARBA00022694"/>
    </source>
</evidence>
<dbReference type="AlphaFoldDB" id="A0AAV5F5V5"/>
<proteinExistence type="inferred from homology"/>
<evidence type="ECO:0000256" key="7">
    <source>
        <dbReference type="ARBA" id="ARBA00039099"/>
    </source>
</evidence>
<evidence type="ECO:0000313" key="11">
    <source>
        <dbReference type="EMBL" id="GJN31033.1"/>
    </source>
</evidence>
<feature type="compositionally biased region" description="Basic and acidic residues" evidence="10">
    <location>
        <begin position="426"/>
        <end position="435"/>
    </location>
</feature>
<evidence type="ECO:0000256" key="8">
    <source>
        <dbReference type="ARBA" id="ARBA00051897"/>
    </source>
</evidence>
<dbReference type="InterPro" id="IPR002905">
    <property type="entry name" value="Trm1"/>
</dbReference>
<evidence type="ECO:0000256" key="10">
    <source>
        <dbReference type="SAM" id="MobiDB-lite"/>
    </source>
</evidence>
<protein>
    <recommendedName>
        <fullName evidence="7 9">tRNA (guanine(26)-N(2))-dimethyltransferase</fullName>
        <ecNumber evidence="7 9">2.1.1.216</ecNumber>
    </recommendedName>
</protein>
<feature type="region of interest" description="Disordered" evidence="10">
    <location>
        <begin position="393"/>
        <end position="442"/>
    </location>
</feature>
<dbReference type="InterPro" id="IPR029063">
    <property type="entry name" value="SAM-dependent_MTases_sf"/>
</dbReference>
<keyword evidence="4 9" id="KW-0949">S-adenosyl-L-methionine</keyword>
<accession>A0AAV5F5V5</accession>
<reference evidence="11" key="2">
    <citation type="submission" date="2021-12" db="EMBL/GenBank/DDBJ databases">
        <title>Resequencing data analysis of finger millet.</title>
        <authorList>
            <person name="Hatakeyama M."/>
            <person name="Aluri S."/>
            <person name="Balachadran M.T."/>
            <person name="Sivarajan S.R."/>
            <person name="Poveda L."/>
            <person name="Shimizu-Inatsugi R."/>
            <person name="Schlapbach R."/>
            <person name="Sreeman S.M."/>
            <person name="Shimizu K.K."/>
        </authorList>
    </citation>
    <scope>NUCLEOTIDE SEQUENCE</scope>
</reference>
<feature type="region of interest" description="Disordered" evidence="10">
    <location>
        <begin position="59"/>
        <end position="89"/>
    </location>
</feature>
<sequence>MGEVEEKLKDYEIKREGEAEIFMLKSNAVFFNPVQVHNRDMSIAVLRTFVVKRKEEHEALMDKRNKSRQKAKQSETSVPNGDDASGSQHDEIDAHEKELNQAVDGINDSSKEVPKTPSWKVTRELKPPIVLEALAASGLRSLRYAREVDGLGKVVATDNDKASVEACKRNIKFNGASAISKVEAHLADARVYMITHPKEFDVVDLDPYGSPSIFLDSAVQAVADGGLLMCTATDMAVLCGTNGEVCYSKYGSYPVKGKYCHEMALRILLASIESHANRYKRYIVPVLSVFMDFYVRVFVRVFTSANEIKNTPLKLSYVYQCVGCDSFHLQCLGRTVTKANFSRAVAALSKAQVKKVKRFLPNPERHWGPKVRAGRKITSKHVSLLGPEAINGVVNGASSHEDGNGAAPDESAVEHEEMKDDDENEPTTKRQKIGDDEPASEP</sequence>
<dbReference type="EC" id="2.1.1.216" evidence="7 9"/>
<keyword evidence="2 9" id="KW-0489">Methyltransferase</keyword>
<keyword evidence="12" id="KW-1185">Reference proteome</keyword>
<keyword evidence="6 9" id="KW-0694">RNA-binding</keyword>
<comment type="similarity">
    <text evidence="9">Belongs to the class I-like SAM-binding methyltransferase superfamily. Trm1 family.</text>
</comment>
<dbReference type="PANTHER" id="PTHR10631">
    <property type="entry name" value="N 2 ,N 2 -DIMETHYLGUANOSINE TRNA METHYLTRANSFERASE"/>
    <property type="match status" value="1"/>
</dbReference>
<evidence type="ECO:0000256" key="6">
    <source>
        <dbReference type="ARBA" id="ARBA00022884"/>
    </source>
</evidence>
<organism evidence="11 12">
    <name type="scientific">Eleusine coracana subsp. coracana</name>
    <dbReference type="NCBI Taxonomy" id="191504"/>
    <lineage>
        <taxon>Eukaryota</taxon>
        <taxon>Viridiplantae</taxon>
        <taxon>Streptophyta</taxon>
        <taxon>Embryophyta</taxon>
        <taxon>Tracheophyta</taxon>
        <taxon>Spermatophyta</taxon>
        <taxon>Magnoliopsida</taxon>
        <taxon>Liliopsida</taxon>
        <taxon>Poales</taxon>
        <taxon>Poaceae</taxon>
        <taxon>PACMAD clade</taxon>
        <taxon>Chloridoideae</taxon>
        <taxon>Cynodonteae</taxon>
        <taxon>Eleusininae</taxon>
        <taxon>Eleusine</taxon>
    </lineage>
</organism>
<comment type="catalytic activity">
    <reaction evidence="8 9">
        <text>guanosine(26) in tRNA + 2 S-adenosyl-L-methionine = N(2)-dimethylguanosine(26) in tRNA + 2 S-adenosyl-L-homocysteine + 2 H(+)</text>
        <dbReference type="Rhea" id="RHEA:43140"/>
        <dbReference type="Rhea" id="RHEA-COMP:10359"/>
        <dbReference type="Rhea" id="RHEA-COMP:10360"/>
        <dbReference type="ChEBI" id="CHEBI:15378"/>
        <dbReference type="ChEBI" id="CHEBI:57856"/>
        <dbReference type="ChEBI" id="CHEBI:59789"/>
        <dbReference type="ChEBI" id="CHEBI:74269"/>
        <dbReference type="ChEBI" id="CHEBI:74513"/>
        <dbReference type="EC" id="2.1.1.216"/>
    </reaction>
</comment>
<evidence type="ECO:0000256" key="9">
    <source>
        <dbReference type="PROSITE-ProRule" id="PRU00958"/>
    </source>
</evidence>
<reference evidence="11" key="1">
    <citation type="journal article" date="2018" name="DNA Res.">
        <title>Multiple hybrid de novo genome assembly of finger millet, an orphan allotetraploid crop.</title>
        <authorList>
            <person name="Hatakeyama M."/>
            <person name="Aluri S."/>
            <person name="Balachadran M.T."/>
            <person name="Sivarajan S.R."/>
            <person name="Patrignani A."/>
            <person name="Gruter S."/>
            <person name="Poveda L."/>
            <person name="Shimizu-Inatsugi R."/>
            <person name="Baeten J."/>
            <person name="Francoijs K.J."/>
            <person name="Nataraja K.N."/>
            <person name="Reddy Y.A.N."/>
            <person name="Phadnis S."/>
            <person name="Ravikumar R.L."/>
            <person name="Schlapbach R."/>
            <person name="Sreeman S.M."/>
            <person name="Shimizu K.K."/>
        </authorList>
    </citation>
    <scope>NUCLEOTIDE SEQUENCE</scope>
</reference>